<dbReference type="Pfam" id="PF17765">
    <property type="entry name" value="MLTR_LBD"/>
    <property type="match status" value="1"/>
</dbReference>
<dbReference type="PANTHER" id="PTHR35010">
    <property type="entry name" value="BLL4672 PROTEIN-RELATED"/>
    <property type="match status" value="1"/>
</dbReference>
<sequence length="299" mass="32333">MATEPTGTASRPGPGELVRHWRSQRRLTQQELALRCGVSARHLSFIETGRSIPSSGMAIRVCEELDVPLRYRNDILLAAGHAPAYGESSLEQPSMKSVSAALIQILDGHRPYPAIVVDRHWTMVDANSGVDRLVAGCAPELLEPPVNVLRMSLHPDGMAPRIRNLPQWRGHILACLDHQIEATGDIGLARLRDELWEYPGGTDHAPPGSLVTPLHLDTPDGELRFFSTTTVFGSPLDVTVAELAIESFFPADEATAQTLLGTASGSDSRRVRDTESVATAARQAAAPRKLAPPNSPRTA</sequence>
<dbReference type="InterPro" id="IPR001387">
    <property type="entry name" value="Cro/C1-type_HTH"/>
</dbReference>
<dbReference type="Gene3D" id="3.30.450.180">
    <property type="match status" value="1"/>
</dbReference>
<protein>
    <submittedName>
        <fullName evidence="3">Helix-turn-helix domain-containing protein</fullName>
    </submittedName>
</protein>
<dbReference type="CDD" id="cd00093">
    <property type="entry name" value="HTH_XRE"/>
    <property type="match status" value="1"/>
</dbReference>
<gene>
    <name evidence="3" type="ORF">ACFPET_16055</name>
</gene>
<feature type="compositionally biased region" description="Low complexity" evidence="1">
    <location>
        <begin position="278"/>
        <end position="292"/>
    </location>
</feature>
<proteinExistence type="predicted"/>
<name>A0ABV8U0T9_9ACTN</name>
<comment type="caution">
    <text evidence="3">The sequence shown here is derived from an EMBL/GenBank/DDBJ whole genome shotgun (WGS) entry which is preliminary data.</text>
</comment>
<dbReference type="PROSITE" id="PS50943">
    <property type="entry name" value="HTH_CROC1"/>
    <property type="match status" value="1"/>
</dbReference>
<dbReference type="EMBL" id="JBHSDK010000021">
    <property type="protein sequence ID" value="MFC4336714.1"/>
    <property type="molecule type" value="Genomic_DNA"/>
</dbReference>
<accession>A0ABV8U0T9</accession>
<dbReference type="Gene3D" id="1.10.260.40">
    <property type="entry name" value="lambda repressor-like DNA-binding domains"/>
    <property type="match status" value="1"/>
</dbReference>
<feature type="domain" description="HTH cro/C1-type" evidence="2">
    <location>
        <begin position="18"/>
        <end position="72"/>
    </location>
</feature>
<feature type="region of interest" description="Disordered" evidence="1">
    <location>
        <begin position="264"/>
        <end position="299"/>
    </location>
</feature>
<dbReference type="SUPFAM" id="SSF47413">
    <property type="entry name" value="lambda repressor-like DNA-binding domains"/>
    <property type="match status" value="1"/>
</dbReference>
<dbReference type="InterPro" id="IPR010982">
    <property type="entry name" value="Lambda_DNA-bd_dom_sf"/>
</dbReference>
<evidence type="ECO:0000256" key="1">
    <source>
        <dbReference type="SAM" id="MobiDB-lite"/>
    </source>
</evidence>
<reference evidence="4" key="1">
    <citation type="journal article" date="2019" name="Int. J. Syst. Evol. Microbiol.">
        <title>The Global Catalogue of Microorganisms (GCM) 10K type strain sequencing project: providing services to taxonomists for standard genome sequencing and annotation.</title>
        <authorList>
            <consortium name="The Broad Institute Genomics Platform"/>
            <consortium name="The Broad Institute Genome Sequencing Center for Infectious Disease"/>
            <person name="Wu L."/>
            <person name="Ma J."/>
        </authorList>
    </citation>
    <scope>NUCLEOTIDE SEQUENCE [LARGE SCALE GENOMIC DNA]</scope>
    <source>
        <strain evidence="4">IBRC-M 10908</strain>
    </source>
</reference>
<evidence type="ECO:0000259" key="2">
    <source>
        <dbReference type="PROSITE" id="PS50943"/>
    </source>
</evidence>
<dbReference type="PANTHER" id="PTHR35010:SF4">
    <property type="entry name" value="BLL5781 PROTEIN"/>
    <property type="match status" value="1"/>
</dbReference>
<organism evidence="3 4">
    <name type="scientific">Salininema proteolyticum</name>
    <dbReference type="NCBI Taxonomy" id="1607685"/>
    <lineage>
        <taxon>Bacteria</taxon>
        <taxon>Bacillati</taxon>
        <taxon>Actinomycetota</taxon>
        <taxon>Actinomycetes</taxon>
        <taxon>Glycomycetales</taxon>
        <taxon>Glycomycetaceae</taxon>
        <taxon>Salininema</taxon>
    </lineage>
</organism>
<evidence type="ECO:0000313" key="3">
    <source>
        <dbReference type="EMBL" id="MFC4336714.1"/>
    </source>
</evidence>
<dbReference type="Proteomes" id="UP001595823">
    <property type="component" value="Unassembled WGS sequence"/>
</dbReference>
<dbReference type="Pfam" id="PF01381">
    <property type="entry name" value="HTH_3"/>
    <property type="match status" value="1"/>
</dbReference>
<keyword evidence="4" id="KW-1185">Reference proteome</keyword>
<dbReference type="SMART" id="SM00530">
    <property type="entry name" value="HTH_XRE"/>
    <property type="match status" value="1"/>
</dbReference>
<dbReference type="InterPro" id="IPR041413">
    <property type="entry name" value="MLTR_LBD"/>
</dbReference>
<dbReference type="RefSeq" id="WP_380622898.1">
    <property type="nucleotide sequence ID" value="NZ_JBHSDK010000021.1"/>
</dbReference>
<evidence type="ECO:0000313" key="4">
    <source>
        <dbReference type="Proteomes" id="UP001595823"/>
    </source>
</evidence>